<dbReference type="Pfam" id="PF04365">
    <property type="entry name" value="BrnT_toxin"/>
    <property type="match status" value="1"/>
</dbReference>
<evidence type="ECO:0000313" key="1">
    <source>
        <dbReference type="EMBL" id="SEA00038.1"/>
    </source>
</evidence>
<dbReference type="InterPro" id="IPR007460">
    <property type="entry name" value="BrnT_toxin"/>
</dbReference>
<dbReference type="EMBL" id="FNRM01000001">
    <property type="protein sequence ID" value="SEA00038.1"/>
    <property type="molecule type" value="Genomic_DNA"/>
</dbReference>
<name>A0A1H3XNC6_ALKAM</name>
<dbReference type="InterPro" id="IPR038573">
    <property type="entry name" value="BrnT_sf"/>
</dbReference>
<gene>
    <name evidence="1" type="ORF">SAMN04488051_101292</name>
</gene>
<keyword evidence="2" id="KW-1185">Reference proteome</keyword>
<reference evidence="1 2" key="1">
    <citation type="submission" date="2016-10" db="EMBL/GenBank/DDBJ databases">
        <authorList>
            <person name="de Groot N.N."/>
        </authorList>
    </citation>
    <scope>NUCLEOTIDE SEQUENCE [LARGE SCALE GENOMIC DNA]</scope>
    <source>
        <strain evidence="1 2">CGMCC 1.3430</strain>
    </source>
</reference>
<evidence type="ECO:0000313" key="2">
    <source>
        <dbReference type="Proteomes" id="UP000198773"/>
    </source>
</evidence>
<organism evidence="1 2">
    <name type="scientific">Alkalimonas amylolytica</name>
    <dbReference type="NCBI Taxonomy" id="152573"/>
    <lineage>
        <taxon>Bacteria</taxon>
        <taxon>Pseudomonadati</taxon>
        <taxon>Pseudomonadota</taxon>
        <taxon>Gammaproteobacteria</taxon>
        <taxon>Alkalimonas</taxon>
    </lineage>
</organism>
<sequence>MRISYDPAKNQRNIQERDLSFDDVAYFDFETALIAKDDRKEYGEVRYSALGLLDGRVHALVFTITTDGIRVISFRKANKREVQAYGNRK</sequence>
<dbReference type="STRING" id="152573.SAMN04488051_101292"/>
<dbReference type="Gene3D" id="3.10.450.530">
    <property type="entry name" value="Ribonuclease toxin, BrnT, of type II toxin-antitoxin system"/>
    <property type="match status" value="1"/>
</dbReference>
<dbReference type="Proteomes" id="UP000198773">
    <property type="component" value="Unassembled WGS sequence"/>
</dbReference>
<dbReference type="OrthoDB" id="9802417at2"/>
<protein>
    <submittedName>
        <fullName evidence="1">Uncharacterized protein</fullName>
    </submittedName>
</protein>
<accession>A0A1H3XNC6</accession>
<proteinExistence type="predicted"/>
<dbReference type="RefSeq" id="WP_091338357.1">
    <property type="nucleotide sequence ID" value="NZ_FNRM01000001.1"/>
</dbReference>
<dbReference type="AlphaFoldDB" id="A0A1H3XNC6"/>